<gene>
    <name evidence="1" type="ORF">EDD61_10562</name>
</gene>
<dbReference type="Proteomes" id="UP000295773">
    <property type="component" value="Unassembled WGS sequence"/>
</dbReference>
<name>A0A4R3TLT2_9FIRM</name>
<keyword evidence="2" id="KW-1185">Reference proteome</keyword>
<evidence type="ECO:0000313" key="1">
    <source>
        <dbReference type="EMBL" id="TCU62254.1"/>
    </source>
</evidence>
<protein>
    <submittedName>
        <fullName evidence="1">Uncharacterized protein</fullName>
    </submittedName>
</protein>
<sequence>MTIFLLLIILVLLCYLMKIVTHGEKEKQTVKDQPSLNYQAILPQYLKKNCSIVLKKPLVSLDAMYSIEGVLCDLDDEWLLIETMTKRKKIVRMLRIDTIQSIKEIID</sequence>
<comment type="caution">
    <text evidence="1">The sequence shown here is derived from an EMBL/GenBank/DDBJ whole genome shotgun (WGS) entry which is preliminary data.</text>
</comment>
<proteinExistence type="predicted"/>
<organism evidence="1 2">
    <name type="scientific">Longicatena caecimuris</name>
    <dbReference type="NCBI Taxonomy" id="1796635"/>
    <lineage>
        <taxon>Bacteria</taxon>
        <taxon>Bacillati</taxon>
        <taxon>Bacillota</taxon>
        <taxon>Erysipelotrichia</taxon>
        <taxon>Erysipelotrichales</taxon>
        <taxon>Erysipelotrichaceae</taxon>
        <taxon>Longicatena</taxon>
    </lineage>
</organism>
<evidence type="ECO:0000313" key="2">
    <source>
        <dbReference type="Proteomes" id="UP000295773"/>
    </source>
</evidence>
<dbReference type="AlphaFoldDB" id="A0A4R3TLT2"/>
<accession>A0A4R3TLT2</accession>
<dbReference type="RefSeq" id="WP_008979626.1">
    <property type="nucleotide sequence ID" value="NZ_DBGDHU010000018.1"/>
</dbReference>
<dbReference type="EMBL" id="SMBP01000005">
    <property type="protein sequence ID" value="TCU62254.1"/>
    <property type="molecule type" value="Genomic_DNA"/>
</dbReference>
<reference evidence="1 2" key="1">
    <citation type="submission" date="2019-03" db="EMBL/GenBank/DDBJ databases">
        <title>Genomic Encyclopedia of Type Strains, Phase IV (KMG-IV): sequencing the most valuable type-strain genomes for metagenomic binning, comparative biology and taxonomic classification.</title>
        <authorList>
            <person name="Goeker M."/>
        </authorList>
    </citation>
    <scope>NUCLEOTIDE SEQUENCE [LARGE SCALE GENOMIC DNA]</scope>
    <source>
        <strain evidence="1 2">DSM 29481</strain>
    </source>
</reference>